<dbReference type="InterPro" id="IPR025252">
    <property type="entry name" value="DUF4200"/>
</dbReference>
<dbReference type="PANTHER" id="PTHR21683">
    <property type="entry name" value="COILED-COIL DOMAIN-CONTAINING PROTEIN 42 LIKE-2-LIKE-RELATED"/>
    <property type="match status" value="1"/>
</dbReference>
<name>A0ABP0V1Y5_9BRYO</name>
<reference evidence="3" key="1">
    <citation type="submission" date="2024-02" db="EMBL/GenBank/DDBJ databases">
        <authorList>
            <consortium name="ELIXIR-Norway"/>
            <consortium name="Elixir Norway"/>
        </authorList>
    </citation>
    <scope>NUCLEOTIDE SEQUENCE</scope>
</reference>
<keyword evidence="4" id="KW-1185">Reference proteome</keyword>
<evidence type="ECO:0000256" key="1">
    <source>
        <dbReference type="ARBA" id="ARBA00023054"/>
    </source>
</evidence>
<evidence type="ECO:0000259" key="2">
    <source>
        <dbReference type="Pfam" id="PF13863"/>
    </source>
</evidence>
<dbReference type="PANTHER" id="PTHR21683:SF2">
    <property type="entry name" value="COILED-COIL DOMAIN-CONTAINING PROTEIN 42 LIKE-2-LIKE"/>
    <property type="match status" value="1"/>
</dbReference>
<protein>
    <recommendedName>
        <fullName evidence="2">DUF4200 domain-containing protein</fullName>
    </recommendedName>
</protein>
<dbReference type="InterPro" id="IPR051147">
    <property type="entry name" value="CFAP_domain-containing"/>
</dbReference>
<evidence type="ECO:0000313" key="3">
    <source>
        <dbReference type="EMBL" id="CAK9235653.1"/>
    </source>
</evidence>
<gene>
    <name evidence="3" type="ORF">CSSPTR1EN2_LOCUS22824</name>
</gene>
<sequence length="337" mass="38127">MATIVVPQVATLASSIVGGGATTTTTIASTGIVGELETTSPIVDIPVGPGQLDKALPATRLLEKRRLMYLVHDELERQKVECALKEEVLQKREDALRDRDLHLQESLIGFSKFLQENAIKKKRAEKKSVDEIHMRMEKEVEIEHLEINLEKLKDLRGVTLAHLDRLMLYQKYLESVVEAAPAYHEINDLLLRHATLAASHLDLKKHVEVCGDQIEILRTELQKYTKSTMNEILTLHNDVSVTKQAFEKKKMETEELQLQIDSVLHLAAAKTLARSQICMAAENLFHRIDKVSIISRPPYDNPLKQLDSIGDYVTDLNYIQKAFKATLTKKEPLLPKD</sequence>
<accession>A0ABP0V1Y5</accession>
<keyword evidence="1" id="KW-0175">Coiled coil</keyword>
<feature type="domain" description="DUF4200" evidence="2">
    <location>
        <begin position="61"/>
        <end position="178"/>
    </location>
</feature>
<proteinExistence type="predicted"/>
<dbReference type="Pfam" id="PF13863">
    <property type="entry name" value="DUF4200"/>
    <property type="match status" value="1"/>
</dbReference>
<dbReference type="EMBL" id="OZ019900">
    <property type="protein sequence ID" value="CAK9235653.1"/>
    <property type="molecule type" value="Genomic_DNA"/>
</dbReference>
<evidence type="ECO:0000313" key="4">
    <source>
        <dbReference type="Proteomes" id="UP001497512"/>
    </source>
</evidence>
<dbReference type="Proteomes" id="UP001497512">
    <property type="component" value="Chromosome 8"/>
</dbReference>
<organism evidence="3 4">
    <name type="scientific">Sphagnum troendelagicum</name>
    <dbReference type="NCBI Taxonomy" id="128251"/>
    <lineage>
        <taxon>Eukaryota</taxon>
        <taxon>Viridiplantae</taxon>
        <taxon>Streptophyta</taxon>
        <taxon>Embryophyta</taxon>
        <taxon>Bryophyta</taxon>
        <taxon>Sphagnophytina</taxon>
        <taxon>Sphagnopsida</taxon>
        <taxon>Sphagnales</taxon>
        <taxon>Sphagnaceae</taxon>
        <taxon>Sphagnum</taxon>
    </lineage>
</organism>